<dbReference type="Proteomes" id="UP000054337">
    <property type="component" value="Unassembled WGS sequence"/>
</dbReference>
<dbReference type="GeneID" id="26256751"/>
<name>W7E2S0_BIPV3</name>
<accession>W7E2S0</accession>
<keyword evidence="3" id="KW-1185">Reference proteome</keyword>
<dbReference type="EMBL" id="KI968763">
    <property type="protein sequence ID" value="EUN24673.1"/>
    <property type="molecule type" value="Genomic_DNA"/>
</dbReference>
<evidence type="ECO:0000313" key="3">
    <source>
        <dbReference type="Proteomes" id="UP000054337"/>
    </source>
</evidence>
<feature type="region of interest" description="Disordered" evidence="1">
    <location>
        <begin position="89"/>
        <end position="131"/>
    </location>
</feature>
<evidence type="ECO:0000313" key="2">
    <source>
        <dbReference type="EMBL" id="EUN24673.1"/>
    </source>
</evidence>
<protein>
    <submittedName>
        <fullName evidence="2">Uncharacterized protein</fullName>
    </submittedName>
</protein>
<dbReference type="AlphaFoldDB" id="W7E2S0"/>
<sequence length="131" mass="14265">MYMRRIKEVAMTRCSGKMQPGWLNWLTFVRPGDVAGRGYRAVYKSSTCLLGAGAVGCMGSTAEISPGWCDHRSSRDSVAGLARELLQGYRAQGTPDRTRPRPASGESFAQAPGQSMSGLAVDERARTRDYT</sequence>
<gene>
    <name evidence="2" type="ORF">COCVIDRAFT_39810</name>
</gene>
<proteinExistence type="predicted"/>
<feature type="compositionally biased region" description="Basic and acidic residues" evidence="1">
    <location>
        <begin position="121"/>
        <end position="131"/>
    </location>
</feature>
<reference evidence="2 3" key="1">
    <citation type="journal article" date="2013" name="PLoS Genet.">
        <title>Comparative genome structure, secondary metabolite, and effector coding capacity across Cochliobolus pathogens.</title>
        <authorList>
            <person name="Condon B.J."/>
            <person name="Leng Y."/>
            <person name="Wu D."/>
            <person name="Bushley K.E."/>
            <person name="Ohm R.A."/>
            <person name="Otillar R."/>
            <person name="Martin J."/>
            <person name="Schackwitz W."/>
            <person name="Grimwood J."/>
            <person name="MohdZainudin N."/>
            <person name="Xue C."/>
            <person name="Wang R."/>
            <person name="Manning V.A."/>
            <person name="Dhillon B."/>
            <person name="Tu Z.J."/>
            <person name="Steffenson B.J."/>
            <person name="Salamov A."/>
            <person name="Sun H."/>
            <person name="Lowry S."/>
            <person name="LaButti K."/>
            <person name="Han J."/>
            <person name="Copeland A."/>
            <person name="Lindquist E."/>
            <person name="Barry K."/>
            <person name="Schmutz J."/>
            <person name="Baker S.E."/>
            <person name="Ciuffetti L.M."/>
            <person name="Grigoriev I.V."/>
            <person name="Zhong S."/>
            <person name="Turgeon B.G."/>
        </authorList>
    </citation>
    <scope>NUCLEOTIDE SEQUENCE [LARGE SCALE GENOMIC DNA]</scope>
    <source>
        <strain evidence="2 3">FI3</strain>
    </source>
</reference>
<dbReference type="RefSeq" id="XP_014554253.1">
    <property type="nucleotide sequence ID" value="XM_014698767.1"/>
</dbReference>
<evidence type="ECO:0000256" key="1">
    <source>
        <dbReference type="SAM" id="MobiDB-lite"/>
    </source>
</evidence>
<dbReference type="HOGENOM" id="CLU_1927234_0_0_1"/>
<organism evidence="2 3">
    <name type="scientific">Bipolaris victoriae (strain FI3)</name>
    <name type="common">Victoria blight of oats agent</name>
    <name type="synonym">Cochliobolus victoriae</name>
    <dbReference type="NCBI Taxonomy" id="930091"/>
    <lineage>
        <taxon>Eukaryota</taxon>
        <taxon>Fungi</taxon>
        <taxon>Dikarya</taxon>
        <taxon>Ascomycota</taxon>
        <taxon>Pezizomycotina</taxon>
        <taxon>Dothideomycetes</taxon>
        <taxon>Pleosporomycetidae</taxon>
        <taxon>Pleosporales</taxon>
        <taxon>Pleosporineae</taxon>
        <taxon>Pleosporaceae</taxon>
        <taxon>Bipolaris</taxon>
    </lineage>
</organism>